<dbReference type="Proteomes" id="UP000179243">
    <property type="component" value="Unassembled WGS sequence"/>
</dbReference>
<evidence type="ECO:0000313" key="1">
    <source>
        <dbReference type="EMBL" id="OGK01147.1"/>
    </source>
</evidence>
<protein>
    <submittedName>
        <fullName evidence="1">Uncharacterized protein</fullName>
    </submittedName>
</protein>
<dbReference type="EMBL" id="MFYX01000131">
    <property type="protein sequence ID" value="OGK01147.1"/>
    <property type="molecule type" value="Genomic_DNA"/>
</dbReference>
<reference evidence="1 2" key="1">
    <citation type="journal article" date="2016" name="Nat. Commun.">
        <title>Thousands of microbial genomes shed light on interconnected biogeochemical processes in an aquifer system.</title>
        <authorList>
            <person name="Anantharaman K."/>
            <person name="Brown C.T."/>
            <person name="Hug L.A."/>
            <person name="Sharon I."/>
            <person name="Castelle C.J."/>
            <person name="Probst A.J."/>
            <person name="Thomas B.C."/>
            <person name="Singh A."/>
            <person name="Wilkins M.J."/>
            <person name="Karaoz U."/>
            <person name="Brodie E.L."/>
            <person name="Williams K.H."/>
            <person name="Hubbard S.S."/>
            <person name="Banfield J.F."/>
        </authorList>
    </citation>
    <scope>NUCLEOTIDE SEQUENCE [LARGE SCALE GENOMIC DNA]</scope>
</reference>
<gene>
    <name evidence="1" type="ORF">A2519_01320</name>
</gene>
<name>A0A1F7F3N5_UNCRA</name>
<sequence>MTHIVIIIIALCNTMLLAWEETNPVSAALGGCSAALSLGSRSLFSNPAWLCNDAGFEAAASATNLFQMPSLNCGQASVQIPVWKISAGAGATFLSADTLYREGRFITGAAFGMGRIHAGISLSLCYRSFPGGYGTDYSAGGDAGALVRITDKLFLSAAMASREMVSPLYRGGICFVPDSGMRTVTEFEYQYGFPFLLKFGQEFTFFKTLIIRAGLRSEPLTFSFGIGLFFQGARIDLSSISHPDLGNTRSCGISYERQRPSD</sequence>
<proteinExistence type="predicted"/>
<dbReference type="AlphaFoldDB" id="A0A1F7F3N5"/>
<organism evidence="1 2">
    <name type="scientific">Candidatus Raymondbacteria bacterium RIFOXYD12_FULL_49_13</name>
    <dbReference type="NCBI Taxonomy" id="1817890"/>
    <lineage>
        <taxon>Bacteria</taxon>
        <taxon>Raymondiibacteriota</taxon>
    </lineage>
</organism>
<accession>A0A1F7F3N5</accession>
<comment type="caution">
    <text evidence="1">The sequence shown here is derived from an EMBL/GenBank/DDBJ whole genome shotgun (WGS) entry which is preliminary data.</text>
</comment>
<evidence type="ECO:0000313" key="2">
    <source>
        <dbReference type="Proteomes" id="UP000179243"/>
    </source>
</evidence>